<sequence>MELTSANDLYSQALETMQSYNAELQHLIEMKELTQDYLSENQLAQLVGRSITQANKSRYIDTFLDRNLKCF</sequence>
<dbReference type="Proteomes" id="UP000618240">
    <property type="component" value="Unassembled WGS sequence"/>
</dbReference>
<dbReference type="InterPro" id="IPR024353">
    <property type="entry name" value="DUF3871"/>
</dbReference>
<organism evidence="1 2">
    <name type="scientific">Chryseobacterium tagetis</name>
    <dbReference type="NCBI Taxonomy" id="2801334"/>
    <lineage>
        <taxon>Bacteria</taxon>
        <taxon>Pseudomonadati</taxon>
        <taxon>Bacteroidota</taxon>
        <taxon>Flavobacteriia</taxon>
        <taxon>Flavobacteriales</taxon>
        <taxon>Weeksellaceae</taxon>
        <taxon>Chryseobacterium group</taxon>
        <taxon>Chryseobacterium</taxon>
    </lineage>
</organism>
<name>A0ABS7ZZD4_9FLAO</name>
<dbReference type="Pfam" id="PF12987">
    <property type="entry name" value="DUF3871"/>
    <property type="match status" value="1"/>
</dbReference>
<evidence type="ECO:0000313" key="2">
    <source>
        <dbReference type="Proteomes" id="UP000618240"/>
    </source>
</evidence>
<gene>
    <name evidence="1" type="ORF">JI747_007865</name>
</gene>
<comment type="caution">
    <text evidence="1">The sequence shown here is derived from an EMBL/GenBank/DDBJ whole genome shotgun (WGS) entry which is preliminary data.</text>
</comment>
<protein>
    <submittedName>
        <fullName evidence="1">DUF3871 family protein</fullName>
    </submittedName>
</protein>
<dbReference type="EMBL" id="JAERSE020000002">
    <property type="protein sequence ID" value="MCA6067089.1"/>
    <property type="molecule type" value="Genomic_DNA"/>
</dbReference>
<evidence type="ECO:0000313" key="1">
    <source>
        <dbReference type="EMBL" id="MCA6067089.1"/>
    </source>
</evidence>
<proteinExistence type="predicted"/>
<accession>A0ABS7ZZD4</accession>
<reference evidence="1 2" key="1">
    <citation type="submission" date="2021-09" db="EMBL/GenBank/DDBJ databases">
        <title>Genome sequencing and assembly of Chryseobacterium sp. RG1.</title>
        <authorList>
            <person name="Chhetri G."/>
        </authorList>
    </citation>
    <scope>NUCLEOTIDE SEQUENCE [LARGE SCALE GENOMIC DNA]</scope>
    <source>
        <strain evidence="1 2">RG1</strain>
    </source>
</reference>
<dbReference type="RefSeq" id="WP_225687507.1">
    <property type="nucleotide sequence ID" value="NZ_JAERSE020000002.1"/>
</dbReference>
<keyword evidence="2" id="KW-1185">Reference proteome</keyword>